<dbReference type="GO" id="GO:0005829">
    <property type="term" value="C:cytosol"/>
    <property type="evidence" value="ECO:0007669"/>
    <property type="project" value="TreeGrafter"/>
</dbReference>
<dbReference type="SUPFAM" id="SSF54001">
    <property type="entry name" value="Cysteine proteinases"/>
    <property type="match status" value="1"/>
</dbReference>
<feature type="compositionally biased region" description="Low complexity" evidence="1">
    <location>
        <begin position="749"/>
        <end position="767"/>
    </location>
</feature>
<dbReference type="PANTHER" id="PTHR24006:SF702">
    <property type="entry name" value="UBIQUITIN CARBOXYL-TERMINAL HYDROLASE 47"/>
    <property type="match status" value="1"/>
</dbReference>
<dbReference type="GO" id="GO:0016579">
    <property type="term" value="P:protein deubiquitination"/>
    <property type="evidence" value="ECO:0007669"/>
    <property type="project" value="InterPro"/>
</dbReference>
<dbReference type="PROSITE" id="PS00972">
    <property type="entry name" value="USP_1"/>
    <property type="match status" value="1"/>
</dbReference>
<evidence type="ECO:0000313" key="4">
    <source>
        <dbReference type="Proteomes" id="UP000322899"/>
    </source>
</evidence>
<feature type="region of interest" description="Disordered" evidence="1">
    <location>
        <begin position="1913"/>
        <end position="1968"/>
    </location>
</feature>
<feature type="compositionally biased region" description="Basic and acidic residues" evidence="1">
    <location>
        <begin position="722"/>
        <end position="738"/>
    </location>
</feature>
<dbReference type="PROSITE" id="PS00973">
    <property type="entry name" value="USP_2"/>
    <property type="match status" value="1"/>
</dbReference>
<feature type="region of interest" description="Disordered" evidence="1">
    <location>
        <begin position="1839"/>
        <end position="1868"/>
    </location>
</feature>
<name>A0A5A8DS92_CAFRO</name>
<feature type="compositionally biased region" description="Low complexity" evidence="1">
    <location>
        <begin position="1387"/>
        <end position="1398"/>
    </location>
</feature>
<feature type="compositionally biased region" description="Low complexity" evidence="1">
    <location>
        <begin position="1090"/>
        <end position="1109"/>
    </location>
</feature>
<dbReference type="InterPro" id="IPR050164">
    <property type="entry name" value="Peptidase_C19"/>
</dbReference>
<feature type="region of interest" description="Disordered" evidence="1">
    <location>
        <begin position="1"/>
        <end position="60"/>
    </location>
</feature>
<feature type="compositionally biased region" description="Low complexity" evidence="1">
    <location>
        <begin position="407"/>
        <end position="433"/>
    </location>
</feature>
<evidence type="ECO:0000259" key="2">
    <source>
        <dbReference type="PROSITE" id="PS50235"/>
    </source>
</evidence>
<feature type="compositionally biased region" description="Low complexity" evidence="1">
    <location>
        <begin position="775"/>
        <end position="788"/>
    </location>
</feature>
<feature type="compositionally biased region" description="Basic and acidic residues" evidence="1">
    <location>
        <begin position="1399"/>
        <end position="1465"/>
    </location>
</feature>
<feature type="domain" description="USP" evidence="2">
    <location>
        <begin position="94"/>
        <end position="530"/>
    </location>
</feature>
<dbReference type="InterPro" id="IPR038765">
    <property type="entry name" value="Papain-like_cys_pep_sf"/>
</dbReference>
<dbReference type="Pfam" id="PF00443">
    <property type="entry name" value="UCH"/>
    <property type="match status" value="1"/>
</dbReference>
<dbReference type="InterPro" id="IPR001394">
    <property type="entry name" value="Peptidase_C19_UCH"/>
</dbReference>
<dbReference type="OrthoDB" id="289038at2759"/>
<feature type="compositionally biased region" description="Basic and acidic residues" evidence="1">
    <location>
        <begin position="1546"/>
        <end position="1555"/>
    </location>
</feature>
<feature type="compositionally biased region" description="Basic and acidic residues" evidence="1">
    <location>
        <begin position="1"/>
        <end position="18"/>
    </location>
</feature>
<feature type="region of interest" description="Disordered" evidence="1">
    <location>
        <begin position="634"/>
        <end position="654"/>
    </location>
</feature>
<protein>
    <recommendedName>
        <fullName evidence="2">USP domain-containing protein</fullName>
    </recommendedName>
</protein>
<dbReference type="EMBL" id="VLTO01000086">
    <property type="protein sequence ID" value="KAA0166651.1"/>
    <property type="molecule type" value="Genomic_DNA"/>
</dbReference>
<dbReference type="GO" id="GO:0005634">
    <property type="term" value="C:nucleus"/>
    <property type="evidence" value="ECO:0007669"/>
    <property type="project" value="TreeGrafter"/>
</dbReference>
<feature type="compositionally biased region" description="Acidic residues" evidence="1">
    <location>
        <begin position="1941"/>
        <end position="1959"/>
    </location>
</feature>
<feature type="compositionally biased region" description="Basic and acidic residues" evidence="1">
    <location>
        <begin position="637"/>
        <end position="648"/>
    </location>
</feature>
<dbReference type="PANTHER" id="PTHR24006">
    <property type="entry name" value="UBIQUITIN CARBOXYL-TERMINAL HYDROLASE"/>
    <property type="match status" value="1"/>
</dbReference>
<gene>
    <name evidence="3" type="ORF">FNF27_07481</name>
</gene>
<feature type="region of interest" description="Disordered" evidence="1">
    <location>
        <begin position="570"/>
        <end position="607"/>
    </location>
</feature>
<dbReference type="Gene3D" id="3.90.70.10">
    <property type="entry name" value="Cysteine proteinases"/>
    <property type="match status" value="1"/>
</dbReference>
<feature type="region of interest" description="Disordered" evidence="1">
    <location>
        <begin position="694"/>
        <end position="800"/>
    </location>
</feature>
<dbReference type="InterPro" id="IPR018200">
    <property type="entry name" value="USP_CS"/>
</dbReference>
<evidence type="ECO:0000313" key="3">
    <source>
        <dbReference type="EMBL" id="KAA0166651.1"/>
    </source>
</evidence>
<reference evidence="3 4" key="1">
    <citation type="submission" date="2019-07" db="EMBL/GenBank/DDBJ databases">
        <title>Genomes of Cafeteria roenbergensis.</title>
        <authorList>
            <person name="Fischer M.G."/>
            <person name="Hackl T."/>
            <person name="Roman M."/>
        </authorList>
    </citation>
    <scope>NUCLEOTIDE SEQUENCE [LARGE SCALE GENOMIC DNA]</scope>
    <source>
        <strain evidence="3 4">E4-10P</strain>
    </source>
</reference>
<dbReference type="PROSITE" id="PS50235">
    <property type="entry name" value="USP_3"/>
    <property type="match status" value="1"/>
</dbReference>
<dbReference type="GO" id="GO:0004843">
    <property type="term" value="F:cysteine-type deubiquitinase activity"/>
    <property type="evidence" value="ECO:0007669"/>
    <property type="project" value="InterPro"/>
</dbReference>
<feature type="compositionally biased region" description="Pro residues" evidence="1">
    <location>
        <begin position="443"/>
        <end position="459"/>
    </location>
</feature>
<feature type="region of interest" description="Disordered" evidence="1">
    <location>
        <begin position="375"/>
        <end position="459"/>
    </location>
</feature>
<feature type="region of interest" description="Disordered" evidence="1">
    <location>
        <begin position="1544"/>
        <end position="1590"/>
    </location>
</feature>
<feature type="region of interest" description="Disordered" evidence="1">
    <location>
        <begin position="988"/>
        <end position="1179"/>
    </location>
</feature>
<feature type="compositionally biased region" description="Acidic residues" evidence="1">
    <location>
        <begin position="789"/>
        <end position="800"/>
    </location>
</feature>
<feature type="compositionally biased region" description="Basic and acidic residues" evidence="1">
    <location>
        <begin position="1916"/>
        <end position="1940"/>
    </location>
</feature>
<dbReference type="InterPro" id="IPR028889">
    <property type="entry name" value="USP"/>
</dbReference>
<dbReference type="Proteomes" id="UP000322899">
    <property type="component" value="Unassembled WGS sequence"/>
</dbReference>
<proteinExistence type="predicted"/>
<sequence>MADKADVTGKSVQERLLDDLSSGPKRGRPRGGSDGGLDGQSPQKGAKRSSSGGRVRPAGKDLSALDGLVGARGAGAPSYPAASTLADPSARHFAGLSNQGATCYMNSLLQTLFMTPDFRDLMFRWRYSRAVDGPPDMCVPLQLQKLFAVLQSTRRRAIETKALTHSFGWSGSQAFEQHDVQELARVLLDALDETVHAGQQAAGAKADGAVAAATADEPATAAGGPGPAAAAGPGGLRAPSSIFGGQLEEYVRCDECGNTRRRFADFQDLSLDVVPFGAERGFASIGESLASYCAPEVMDGSNKVQCDVCGRQTRTVKGSRVSKWPQYLVLQLKRFTIDMLSPTLQRVKLQDPVAFPFSLDARQLMAEAEEGRAAEAARIGGADGPAGAPPPAAAEEVDGDQGGGDGEPAAGAAASDNESGSAARASSADAEASGGEGPASRKAPPPPPRNHTVTPPPPPGQFELFAVLVHSGGALGGHYYAYVKDLESCRWFNFNDSSVSPIDEATVRSAYGTGKASYGASAYMLVYREVPETERPPAQAADSKEEADAAAAAAAAALIAAGAPAAGGAADGASPGAALSSADQGASPGQGATAAHLAASGSASRPGPAARVVRRSLFPDTSLLPPGLLRALESAEAEEKKAEEERARQARQARLSVHSFADEDTVVDVWIDREEGTVGELIRRALVGLGAAPDAPPAAPGGPGNGAGAAAGDGDGGADADGADHGPDEAAERPRELEGFLFIGGGGADAAPKAGPTPASGDAPAGGDTAGGPGDAAASSAAAPGAEAEPAEAEPDEAELDPTVHWGMWRGVDLRLFRLRRYDVHAKLAREEFPDNAAPLSRARIYSYSHVVLERRASVREEWEEYNPLHVGLKVRQWSQESGACLPACTLRMSRSSSLGNLRGRVSEITGIPPASLRLLRCDAGIGSEPRAFELVGDAYPISRMGISTNVTIFAEDLRCEGVQAAISEAEAAWQASLLAVDEADEAAGPAGGAATSGRPGDATSLPASYGAAMPRSEVDHTELAEAPSTDDEGDAAPAGGIGGDEGSGTTPGEDAAASPSQQAGEAPAAGGSGVKLPPKGGIGRGTGVTLLPPRSRTGTTPGTTRSGLPVHDSFARRTKSSKLHDASQGPSSDPATAVVSGAASRRGTQPAHAPRVSTSTHPGPGGRGGDDPDAPAVSEVFTIPSGAGAVPVRLDSSPCVGVYEKELNTITVRVPLVLGEGRPPLPGRVAIDRRESQAALKLAIARHFGRDCIDGLVFRMHSAAGKILAAQLDNGRTIRDALIHDGNNIFVEEGSEELADRVDVPVTFWRPSFPLGTDWAGPPAVMTYEEALALVAPEGAPIAPCAPHFAPELPSPQEAEWARQEIARLATRSAALRRKEEREQKAQAAADTAAADKNGGKPEADKDGGKPEADKDGGKPEADKDGGKPEADKDGGKPEADKDGGKPDADKAAADKADADKAGAEPEAEDPEAIAADAALIADEWGPLGAPRNMEPHPDIGPATCVEAGTVKLSLAMDDVMVRELIGDRLRAIGALEPALQAVADGERSDDHSAQRQPATEPAASAKPVAAGAGDAPAPTEADAGAASDAEAVAASGAGEADAAAVAWLPADRRSAWAALGVSVFSQRIIFSETFGNRTLRYNAKLSSMTRHLSSYSPLLATPRRDCDFGNDALMALPAEPETGERKFECLFIRWVDRTRLRLLPPRQVVISRESHVLELGLRLERACGIPARYLQFSNTGTFLGLHNMDTLTWWRFTDKYRFAKMWVDTTCIVVTTTDDCPAFPPRYAPQSALRKFDPYAIKTAAEGGAATGTAAATPASVRTARPRQLDRGIKIQTHQQRQRIAGPAVQGGAADEAGGEDGADPAAAAAAAAEAAAAEEAAVYGLGDAAWSGASTAVSRPAAAIAMAAAAGAQERDRAKEDATRQRLRDEEAERDAAGGEEEVDGDAIPLDEDGEFDPFAMMGVE</sequence>
<organism evidence="3 4">
    <name type="scientific">Cafeteria roenbergensis</name>
    <name type="common">Marine flagellate</name>
    <dbReference type="NCBI Taxonomy" id="33653"/>
    <lineage>
        <taxon>Eukaryota</taxon>
        <taxon>Sar</taxon>
        <taxon>Stramenopiles</taxon>
        <taxon>Bigyra</taxon>
        <taxon>Opalozoa</taxon>
        <taxon>Bicosoecida</taxon>
        <taxon>Cafeteriaceae</taxon>
        <taxon>Cafeteria</taxon>
    </lineage>
</organism>
<feature type="region of interest" description="Disordered" evidence="1">
    <location>
        <begin position="1377"/>
        <end position="1471"/>
    </location>
</feature>
<comment type="caution">
    <text evidence="3">The sequence shown here is derived from an EMBL/GenBank/DDBJ whole genome shotgun (WGS) entry which is preliminary data.</text>
</comment>
<evidence type="ECO:0000256" key="1">
    <source>
        <dbReference type="SAM" id="MobiDB-lite"/>
    </source>
</evidence>
<feature type="compositionally biased region" description="Gly residues" evidence="1">
    <location>
        <begin position="701"/>
        <end position="719"/>
    </location>
</feature>
<feature type="compositionally biased region" description="Low complexity" evidence="1">
    <location>
        <begin position="1560"/>
        <end position="1590"/>
    </location>
</feature>
<accession>A0A5A8DS92</accession>